<dbReference type="EMBL" id="QMQV01000140">
    <property type="protein sequence ID" value="RLE47255.1"/>
    <property type="molecule type" value="Genomic_DNA"/>
</dbReference>
<sequence>MKHYLLIPKHAVEKYRERVFSDPQRYGRDDEQIRSIIEEAFNNSIHPKRFSFNTHLLVYFTDPSSKKVLENLYYLVICPGEQDPTDPFGRVLVCKTIKYFGNLPKTLKWVEKEKNRQRRRGLELERRAEGF</sequence>
<comment type="caution">
    <text evidence="1">The sequence shown here is derived from an EMBL/GenBank/DDBJ whole genome shotgun (WGS) entry which is preliminary data.</text>
</comment>
<evidence type="ECO:0000313" key="1">
    <source>
        <dbReference type="EMBL" id="RLE47255.1"/>
    </source>
</evidence>
<reference evidence="1 2" key="1">
    <citation type="submission" date="2018-06" db="EMBL/GenBank/DDBJ databases">
        <title>Extensive metabolic versatility and redundancy in microbially diverse, dynamic hydrothermal sediments.</title>
        <authorList>
            <person name="Dombrowski N."/>
            <person name="Teske A."/>
            <person name="Baker B.J."/>
        </authorList>
    </citation>
    <scope>NUCLEOTIDE SEQUENCE [LARGE SCALE GENOMIC DNA]</scope>
    <source>
        <strain evidence="1">B66_G16</strain>
    </source>
</reference>
<dbReference type="Proteomes" id="UP000278475">
    <property type="component" value="Unassembled WGS sequence"/>
</dbReference>
<gene>
    <name evidence="1" type="ORF">DRJ31_09100</name>
</gene>
<dbReference type="AlphaFoldDB" id="A0A497EL65"/>
<evidence type="ECO:0000313" key="2">
    <source>
        <dbReference type="Proteomes" id="UP000278475"/>
    </source>
</evidence>
<accession>A0A497EL65</accession>
<organism evidence="1 2">
    <name type="scientific">Thermoproteota archaeon</name>
    <dbReference type="NCBI Taxonomy" id="2056631"/>
    <lineage>
        <taxon>Archaea</taxon>
        <taxon>Thermoproteota</taxon>
    </lineage>
</organism>
<protein>
    <submittedName>
        <fullName evidence="1">Uncharacterized protein</fullName>
    </submittedName>
</protein>
<proteinExistence type="predicted"/>
<name>A0A497EL65_9CREN</name>